<dbReference type="PATRIC" id="fig|305.107.peg.4693"/>
<evidence type="ECO:0000313" key="14">
    <source>
        <dbReference type="EMBL" id="UZF16439.1"/>
    </source>
</evidence>
<dbReference type="EMBL" id="CP085043">
    <property type="protein sequence ID" value="UZF16439.1"/>
    <property type="molecule type" value="Genomic_DNA"/>
</dbReference>
<sequence length="412" mass="43925">MRIDFTINNGGDAAARYLTWAPSPLRLRLLDATPGPDVVATLSEDRQPNGGSIRFCATPDGNFTPTLKVPLPASGASVTVYVRGKFGTPSQADGDVSIVVGGPASELGRLPVMVRVRKNANQLTPAERDRFISAMAQINNRGTGRFTDFRNMHVAGRADQQAHGGPGFLPWHRAYLLDLERELQAIDPAVTIPYWRFDRPAPNLFTTDFIGVPDALGTVGFSPANPLQFWATDGVQGILRRQLGASPGAQAAPNILTEAQTLALGSAYRNFRGMQGNPHGSAHVSYFSGSISSIPTAAKDPLFFLLHCNVDRLWAKWQSQVGRYDANVAAAYDAGPTPTSLLAGHNLHDTLWPWNGIVTPPRPSTAPGGAMAGSSCVSAPGNAPRVSDMLDFQGVVSSSAKLGFAYDDVPLP</sequence>
<evidence type="ECO:0000313" key="6">
    <source>
        <dbReference type="EMBL" id="AYA46373.1"/>
    </source>
</evidence>
<dbReference type="SUPFAM" id="SSF48056">
    <property type="entry name" value="Di-copper centre-containing domain"/>
    <property type="match status" value="1"/>
</dbReference>
<gene>
    <name evidence="14" type="ORF">LH706_08420</name>
    <name evidence="13" type="ORF">RD1301_v1_2210012</name>
    <name evidence="6" type="ORF">RSP824_07645</name>
    <name evidence="7" type="ORF">RUN1744_v1_420048</name>
    <name evidence="8" type="ORF">RUN1985_v1_550009</name>
    <name evidence="12" type="ORF">RUN215_v1_480042</name>
    <name evidence="9" type="ORF">TD1301_v1_420008</name>
    <name evidence="10" type="ORF">TF3108_v1_110035</name>
    <name evidence="11" type="ORF">TO10_v1_150041</name>
</gene>
<keyword evidence="11" id="KW-0560">Oxidoreductase</keyword>
<evidence type="ECO:0000313" key="7">
    <source>
        <dbReference type="EMBL" id="CUV23640.1"/>
    </source>
</evidence>
<evidence type="ECO:0000313" key="13">
    <source>
        <dbReference type="EMBL" id="CUV62325.1"/>
    </source>
</evidence>
<dbReference type="AlphaFoldDB" id="A0A0K1ZKE1"/>
<dbReference type="EMBL" id="LN899825">
    <property type="protein sequence ID" value="CUV33442.1"/>
    <property type="molecule type" value="Genomic_DNA"/>
</dbReference>
<dbReference type="GO" id="GO:0046872">
    <property type="term" value="F:metal ion binding"/>
    <property type="evidence" value="ECO:0007669"/>
    <property type="project" value="UniProtKB-KW"/>
</dbReference>
<evidence type="ECO:0000313" key="12">
    <source>
        <dbReference type="EMBL" id="CUV55386.1"/>
    </source>
</evidence>
<evidence type="ECO:0000313" key="11">
    <source>
        <dbReference type="EMBL" id="CUV44302.1"/>
    </source>
</evidence>
<organism evidence="11">
    <name type="scientific">Ralstonia solanacearum</name>
    <name type="common">Pseudomonas solanacearum</name>
    <dbReference type="NCBI Taxonomy" id="305"/>
    <lineage>
        <taxon>Bacteria</taxon>
        <taxon>Pseudomonadati</taxon>
        <taxon>Pseudomonadota</taxon>
        <taxon>Betaproteobacteria</taxon>
        <taxon>Burkholderiales</taxon>
        <taxon>Burkholderiaceae</taxon>
        <taxon>Ralstonia</taxon>
        <taxon>Ralstonia solanacearum species complex</taxon>
    </lineage>
</organism>
<dbReference type="EMBL" id="LN899822">
    <property type="protein sequence ID" value="CUV62325.1"/>
    <property type="molecule type" value="Genomic_DNA"/>
</dbReference>
<dbReference type="EMBL" id="CP025741">
    <property type="protein sequence ID" value="AYA46373.1"/>
    <property type="molecule type" value="Genomic_DNA"/>
</dbReference>
<proteinExistence type="inferred from homology"/>
<dbReference type="EMBL" id="LN899820">
    <property type="protein sequence ID" value="CUV55386.1"/>
    <property type="molecule type" value="Genomic_DNA"/>
</dbReference>
<evidence type="ECO:0000256" key="2">
    <source>
        <dbReference type="ARBA" id="ARBA00022723"/>
    </source>
</evidence>
<dbReference type="EMBL" id="LN899826">
    <property type="protein sequence ID" value="CUV38319.1"/>
    <property type="molecule type" value="Genomic_DNA"/>
</dbReference>
<dbReference type="PROSITE" id="PS00497">
    <property type="entry name" value="TYROSINASE_1"/>
    <property type="match status" value="1"/>
</dbReference>
<reference evidence="14" key="4">
    <citation type="submission" date="2021-10" db="EMBL/GenBank/DDBJ databases">
        <title>Complete genome sequences of five Ralstonia solancearum strains isolated from sunflower.</title>
        <authorList>
            <person name="She X."/>
            <person name="He Z."/>
        </authorList>
    </citation>
    <scope>NUCLEOTIDE SEQUENCE</scope>
    <source>
        <strain evidence="14">RS638</strain>
    </source>
</reference>
<reference evidence="6" key="2">
    <citation type="submission" date="2018-01" db="EMBL/GenBank/DDBJ databases">
        <title>Ralstonia pseudosolanacearum P824 infects blueberry.</title>
        <authorList>
            <person name="Bocsanczy A.M."/>
            <person name="Norman D.J."/>
        </authorList>
    </citation>
    <scope>NUCLEOTIDE SEQUENCE</scope>
    <source>
        <strain evidence="6">P824</strain>
    </source>
</reference>
<feature type="domain" description="Tyrosinase copper-binding" evidence="4">
    <location>
        <begin position="163"/>
        <end position="180"/>
    </location>
</feature>
<evidence type="ECO:0000313" key="15">
    <source>
        <dbReference type="Proteomes" id="UP000262427"/>
    </source>
</evidence>
<evidence type="ECO:0000256" key="1">
    <source>
        <dbReference type="ARBA" id="ARBA00009928"/>
    </source>
</evidence>
<evidence type="ECO:0000313" key="10">
    <source>
        <dbReference type="EMBL" id="CUV38319.1"/>
    </source>
</evidence>
<evidence type="ECO:0000256" key="3">
    <source>
        <dbReference type="ARBA" id="ARBA00023008"/>
    </source>
</evidence>
<evidence type="ECO:0000259" key="5">
    <source>
        <dbReference type="PROSITE" id="PS00498"/>
    </source>
</evidence>
<comment type="similarity">
    <text evidence="1">Belongs to the tyrosinase family.</text>
</comment>
<dbReference type="PRINTS" id="PR00092">
    <property type="entry name" value="TYROSINASE"/>
</dbReference>
<dbReference type="GO" id="GO:0004503">
    <property type="term" value="F:tyrosinase activity"/>
    <property type="evidence" value="ECO:0007669"/>
    <property type="project" value="UniProtKB-EC"/>
</dbReference>
<dbReference type="InterPro" id="IPR002227">
    <property type="entry name" value="Tyrosinase_Cu-bd"/>
</dbReference>
<dbReference type="Proteomes" id="UP000262427">
    <property type="component" value="Chromosome CM"/>
</dbReference>
<dbReference type="EMBL" id="LN899823">
    <property type="protein sequence ID" value="CUV23640.1"/>
    <property type="molecule type" value="Genomic_DNA"/>
</dbReference>
<dbReference type="PANTHER" id="PTHR11474">
    <property type="entry name" value="TYROSINASE FAMILY MEMBER"/>
    <property type="match status" value="1"/>
</dbReference>
<dbReference type="PROSITE" id="PS00498">
    <property type="entry name" value="TYROSINASE_2"/>
    <property type="match status" value="1"/>
</dbReference>
<accession>A0A0K1ZKE1</accession>
<dbReference type="InterPro" id="IPR008922">
    <property type="entry name" value="Di-copper_centre_dom_sf"/>
</dbReference>
<feature type="domain" description="Tyrosinase copper-binding" evidence="5">
    <location>
        <begin position="300"/>
        <end position="311"/>
    </location>
</feature>
<protein>
    <submittedName>
        <fullName evidence="11 14">Tyrosinase</fullName>
        <ecNumber evidence="11">1.14.18.1</ecNumber>
    </submittedName>
</protein>
<reference evidence="15" key="3">
    <citation type="submission" date="2018-01" db="EMBL/GenBank/DDBJ databases">
        <title>Raltonia solanacearum P824 infects blueberry.</title>
        <authorList>
            <person name="Bocsanczy A.M."/>
            <person name="Norman D.J."/>
        </authorList>
    </citation>
    <scope>NUCLEOTIDE SEQUENCE [LARGE SCALE GENOMIC DNA]</scope>
    <source>
        <strain evidence="15">P824</strain>
    </source>
</reference>
<dbReference type="EC" id="1.14.18.1" evidence="11"/>
<evidence type="ECO:0000313" key="9">
    <source>
        <dbReference type="EMBL" id="CUV33442.1"/>
    </source>
</evidence>
<reference evidence="11" key="1">
    <citation type="submission" date="2015-10" db="EMBL/GenBank/DDBJ databases">
        <authorList>
            <person name="Gilbert D.G."/>
        </authorList>
    </citation>
    <scope>NUCLEOTIDE SEQUENCE</scope>
    <source>
        <strain evidence="11">Phyl III-seqv23</strain>
    </source>
</reference>
<evidence type="ECO:0000313" key="8">
    <source>
        <dbReference type="EMBL" id="CUV29978.1"/>
    </source>
</evidence>
<dbReference type="PANTHER" id="PTHR11474:SF126">
    <property type="entry name" value="TYROSINASE-LIKE PROTEIN TYR-1-RELATED"/>
    <property type="match status" value="1"/>
</dbReference>
<name>A0A0K1ZKE1_RALSL</name>
<dbReference type="EMBL" id="LN899824">
    <property type="protein sequence ID" value="CUV29978.1"/>
    <property type="molecule type" value="Genomic_DNA"/>
</dbReference>
<dbReference type="Gene3D" id="1.10.1280.10">
    <property type="entry name" value="Di-copper center containing domain from catechol oxidase"/>
    <property type="match status" value="1"/>
</dbReference>
<evidence type="ECO:0000259" key="4">
    <source>
        <dbReference type="PROSITE" id="PS00497"/>
    </source>
</evidence>
<keyword evidence="2" id="KW-0479">Metal-binding</keyword>
<keyword evidence="3" id="KW-0186">Copper</keyword>
<dbReference type="Pfam" id="PF00264">
    <property type="entry name" value="Tyrosinase"/>
    <property type="match status" value="1"/>
</dbReference>
<dbReference type="InterPro" id="IPR050316">
    <property type="entry name" value="Tyrosinase/Hemocyanin"/>
</dbReference>
<dbReference type="EMBL" id="LN899827">
    <property type="protein sequence ID" value="CUV44302.1"/>
    <property type="molecule type" value="Genomic_DNA"/>
</dbReference>